<evidence type="ECO:0000256" key="1">
    <source>
        <dbReference type="SAM" id="MobiDB-lite"/>
    </source>
</evidence>
<evidence type="ECO:0000313" key="3">
    <source>
        <dbReference type="Proteomes" id="UP000017836"/>
    </source>
</evidence>
<accession>W1NIY1</accession>
<sequence length="93" mass="9919">MGRVTDSMAETGAYQDRHESDIHLGKLRQEFTRVPHRVKGMMGGHAPRISISAASRLSHRGKAPMEEGSVSRGPGVSASVQGESSHPSNRGAV</sequence>
<dbReference type="Gramene" id="ERM95483">
    <property type="protein sequence ID" value="ERM95483"/>
    <property type="gene ID" value="AMTR_s00008p00267020"/>
</dbReference>
<organism evidence="2 3">
    <name type="scientific">Amborella trichopoda</name>
    <dbReference type="NCBI Taxonomy" id="13333"/>
    <lineage>
        <taxon>Eukaryota</taxon>
        <taxon>Viridiplantae</taxon>
        <taxon>Streptophyta</taxon>
        <taxon>Embryophyta</taxon>
        <taxon>Tracheophyta</taxon>
        <taxon>Spermatophyta</taxon>
        <taxon>Magnoliopsida</taxon>
        <taxon>Amborellales</taxon>
        <taxon>Amborellaceae</taxon>
        <taxon>Amborella</taxon>
    </lineage>
</organism>
<dbReference type="HOGENOM" id="CLU_184723_0_0_1"/>
<feature type="region of interest" description="Disordered" evidence="1">
    <location>
        <begin position="39"/>
        <end position="93"/>
    </location>
</feature>
<feature type="compositionally biased region" description="Polar residues" evidence="1">
    <location>
        <begin position="78"/>
        <end position="93"/>
    </location>
</feature>
<name>W1NIY1_AMBTC</name>
<reference evidence="3" key="1">
    <citation type="journal article" date="2013" name="Science">
        <title>The Amborella genome and the evolution of flowering plants.</title>
        <authorList>
            <consortium name="Amborella Genome Project"/>
        </authorList>
    </citation>
    <scope>NUCLEOTIDE SEQUENCE [LARGE SCALE GENOMIC DNA]</scope>
</reference>
<evidence type="ECO:0000313" key="2">
    <source>
        <dbReference type="EMBL" id="ERM95483.1"/>
    </source>
</evidence>
<dbReference type="AlphaFoldDB" id="W1NIY1"/>
<dbReference type="Proteomes" id="UP000017836">
    <property type="component" value="Unassembled WGS sequence"/>
</dbReference>
<feature type="region of interest" description="Disordered" evidence="1">
    <location>
        <begin position="1"/>
        <end position="21"/>
    </location>
</feature>
<proteinExistence type="predicted"/>
<protein>
    <submittedName>
        <fullName evidence="2">Uncharacterized protein</fullName>
    </submittedName>
</protein>
<dbReference type="EMBL" id="KI397486">
    <property type="protein sequence ID" value="ERM95483.1"/>
    <property type="molecule type" value="Genomic_DNA"/>
</dbReference>
<keyword evidence="3" id="KW-1185">Reference proteome</keyword>
<gene>
    <name evidence="2" type="ORF">AMTR_s00008p00267020</name>
</gene>